<evidence type="ECO:0000259" key="5">
    <source>
        <dbReference type="Pfam" id="PF26573"/>
    </source>
</evidence>
<dbReference type="GO" id="GO:0097352">
    <property type="term" value="P:autophagosome maturation"/>
    <property type="evidence" value="ECO:0007669"/>
    <property type="project" value="TreeGrafter"/>
</dbReference>
<name>A0A0M4F4G1_DROBS</name>
<dbReference type="Pfam" id="PF26573">
    <property type="entry name" value="TPR_Epg5_2"/>
    <property type="match status" value="1"/>
</dbReference>
<sequence length="2458" mass="281776">MATLTKPKKEKPRKQRVAAKSEEEVLDYTSLSTSSEQAEQRTNENEALMEELVAGMASSCNEIISHECYISNQPTEHTAQQSNEEQAEEKEEQLTTDQSTPSAPEVPATSVKFVQYPNLQSVRQLSNIVNEERTASTVYKTTMASQLQPFTAEELTQIYCCPDLELAKQFELEFLMNTLLESSEADPLYLELLEYYSLQGKITANLYDINEKRKSCKDIPQQVWQRESVTRSFSATCGDGNTVRDSITYEIMKMNGLKLESATAGLTSLYNLVCHTYASNLIAARISKVNVDQLIDQLLAYAPSAKFDDPTPIALHAHLDSDALECVSKLRRAICILFSFARRPSPNANFDADLKLWLRKLVGLLLLLATKEDHWFLLFNILRCPSGVGVWAAEFLQLPGMMAIEPNSTRHEQPLSLNSAELNHCIAVLQILLLPIKKRNEYLKSQTQEHLELAGSAGARERWIVVDSDGEDSHTAAGECVGLKESDIIELLNQLPFEKLFMSVMHIEKFLNDYIIESELITAQQMLAVVAVFGKLVQILGEGMLTYNNERYKQLAKRLGRLVRHVLQYVFDYHVLFLNNKVAKPPELCLRIETEVQALLLRACSYIYRSRNLGTWQYFSTLPYPMLSTEIIWQLFYFLNVGFPSEFHMLLKEQGEEAVLSPDFMRKFDVANADTAPEDMYYLLQAFFEMISERDTSKDLPLIRTICLHIFQIGYLHVTTREYCYKMARDMLVNTTLAHGELLDCILLKLKANFGDTKNTAYLLKALPLDSWRPSMESFELLSNWLLHYDYQLSENQIARLIICHMNWGFDEEGRLFLPHNIHVRMACLVTDALSKHAPEIIGVSSISESVRQVSSLIDSTLSAREHFSNWCWRMISTLRLHLIDQSVESVKRTLQHPTEPLLFVPNVERLDMIWQGITEQRPLAVFVGILVSLHGHSIPVICQHGFPLMQQLLTDHRHAAVIRCLQLILPLFLETPETLANCEGFQKLLTTLLNADRTYLKLAKDIVYVNSIGPILELLDNMIHHQILSYGLCSPLNLINIWLNCLTALPAWPQNAHVLYLLDKLLRLAYQFADCHVQSEEFFYNYYKDFTEWKAASKSFGLKSFFGAQSSSRLPAILPQYCWLNVVLLDLEFRLQETRFWPELLRQLSTQSVDFGLKKTLGICKTNAFAAQQLVIYKYAQLLSVMDITHALFPIVCQKFFELYLWRVPIDGAQSNFSQSQGVANKFYEHNVSLMKTIKSQMKSAEVYYDAIGKKRADDESAAFIFRSCRELMHSCALWLEDTQLNRFDSDVSQLPAQYNIRKLRELLNGHATHWTEYINPADLRLKQRQQADQWAEKVYRLHVNRTMQTPLQSKPHLTPEQRIKQHLKGYDKQLAAPTYQCPMRLEQQPIDDKTVTEFRQRVQTLNSTANKFHYLTSELNSLNLNYLERVPALYQMIPYNEVRNKNCESLLFNRKCASPATITLVPERIRLNDQVSRLQEQNRERHDKILDEMVKLDVDNFALACREMHCYIQQLLQQQDATRIQQIGIDIFYIVIENMSEVTLKFDATGTFFTQCADQLGVFIQADQANQGLTVLRLALKRAELLELLAGVFVPCRTDAEHFLPMYQFLIDSHLNRCDTKILFVLLSKFDLLSWLESYQPKLNVINRLLLLVLQGLECWTQANSSLLQDQFRRQLVHIYSYDFPQHYGEVMQLVLDRISDQKLMPLVLLDLLNALLLRANCASLTPSSTETQLHELSLDFAKSQRLFTLQAATDTLLLFARHFQKERLHHGLHGLYPKHKDYCQPLVMWFTSFGHVLIAAALVNSHKELLADQISDLVFGTIVETYAPWLIPYTEQTAQAAGSAAHWIRQLAANQGKMLLPWSESHVQGSKLLIRAFINSMQQVLQYLPVSSRILEHVFAWYVHHFAQANVAGHVLAPIHEGLAQLPWERFCPPDQHVELLYGSLQRFVPESHAMLGHIFIRIDWQTWFSCMPQPVATLSRLFGIFVKLAFEPNIHMHPNTSKILEQAIKYPWHLVEYSELEQLLKWLVASVEPAIVLKLAGESNYVDRAVLELLRLACAMLPDCATTEPIVQSTTKRMLYTRSMICLQRSCGAKHQKLLASKEGERAFTNAFLELLISIDQAIGSANEQRTPEERRREALNLMLELIAPTQTQSEEISNIHIKALVRWQQQCSPANILMCAALPAIGHLNTYIASIYTLLESTIECYFWQNVEHAPWHAPSWQGLLESLQMSLPKLELMPVMQGANFFSLHVFVLYRLEEIETSGEKIAFLQDLIQLLENVKTSPKTEPRLALVWGLIIARGCQLLQTSAHIKKPLHMLARSLQIASTKAEGWSDNLLGAIGLKSEQITNKRKVLTRCFACIIFSLFPASRDTRVPCEEYESGMRELAMLLANKKFTDVKADIVRAVSFLKEQPMPDPRTVPHLLCCLIDLFYQQSYLTTIPEVWDCDFKLKAT</sequence>
<feature type="domain" description="Epg5-like TPR" evidence="5">
    <location>
        <begin position="1138"/>
        <end position="1321"/>
    </location>
</feature>
<comment type="similarity">
    <text evidence="1">Belongs to the EPG5 family.</text>
</comment>
<keyword evidence="2" id="KW-0072">Autophagy</keyword>
<dbReference type="Pfam" id="PF26103">
    <property type="entry name" value="TPR_Epg5"/>
    <property type="match status" value="1"/>
</dbReference>
<dbReference type="EMBL" id="CP012526">
    <property type="protein sequence ID" value="ALC46612.1"/>
    <property type="molecule type" value="Genomic_DNA"/>
</dbReference>
<dbReference type="InterPro" id="IPR058750">
    <property type="entry name" value="TPR_Epg5"/>
</dbReference>
<organism evidence="6 7">
    <name type="scientific">Drosophila busckii</name>
    <name type="common">Fruit fly</name>
    <dbReference type="NCBI Taxonomy" id="30019"/>
    <lineage>
        <taxon>Eukaryota</taxon>
        <taxon>Metazoa</taxon>
        <taxon>Ecdysozoa</taxon>
        <taxon>Arthropoda</taxon>
        <taxon>Hexapoda</taxon>
        <taxon>Insecta</taxon>
        <taxon>Pterygota</taxon>
        <taxon>Neoptera</taxon>
        <taxon>Endopterygota</taxon>
        <taxon>Diptera</taxon>
        <taxon>Brachycera</taxon>
        <taxon>Muscomorpha</taxon>
        <taxon>Ephydroidea</taxon>
        <taxon>Drosophilidae</taxon>
        <taxon>Drosophila</taxon>
    </lineage>
</organism>
<dbReference type="InterPro" id="IPR059030">
    <property type="entry name" value="TPR_Epg5_mid"/>
</dbReference>
<proteinExistence type="inferred from homology"/>
<dbReference type="Pfam" id="PF26106">
    <property type="entry name" value="TPR_Epg5_C"/>
    <property type="match status" value="1"/>
</dbReference>
<dbReference type="GO" id="GO:0005737">
    <property type="term" value="C:cytoplasm"/>
    <property type="evidence" value="ECO:0007669"/>
    <property type="project" value="TreeGrafter"/>
</dbReference>
<evidence type="ECO:0000259" key="4">
    <source>
        <dbReference type="Pfam" id="PF26103"/>
    </source>
</evidence>
<keyword evidence="7" id="KW-1185">Reference proteome</keyword>
<feature type="compositionally biased region" description="Basic residues" evidence="3">
    <location>
        <begin position="1"/>
        <end position="17"/>
    </location>
</feature>
<protein>
    <submittedName>
        <fullName evidence="6">CG14299</fullName>
    </submittedName>
</protein>
<evidence type="ECO:0000256" key="1">
    <source>
        <dbReference type="ARBA" id="ARBA00010948"/>
    </source>
</evidence>
<evidence type="ECO:0000256" key="3">
    <source>
        <dbReference type="SAM" id="MobiDB-lite"/>
    </source>
</evidence>
<evidence type="ECO:0000256" key="2">
    <source>
        <dbReference type="ARBA" id="ARBA00023006"/>
    </source>
</evidence>
<feature type="region of interest" description="Disordered" evidence="3">
    <location>
        <begin position="75"/>
        <end position="105"/>
    </location>
</feature>
<dbReference type="OrthoDB" id="75419at2759"/>
<dbReference type="OMA" id="LYCYEAE"/>
<dbReference type="Proteomes" id="UP000494163">
    <property type="component" value="Chromosome 3R"/>
</dbReference>
<evidence type="ECO:0000313" key="6">
    <source>
        <dbReference type="EMBL" id="ALC46612.1"/>
    </source>
</evidence>
<accession>A0A0M4F4G1</accession>
<gene>
    <name evidence="6" type="ORF">Dbus_chr3Rg1362</name>
</gene>
<dbReference type="PANTHER" id="PTHR31139">
    <property type="entry name" value="ECTOPIC P GRANULES PROTEIN 5 HOMOLOG"/>
    <property type="match status" value="1"/>
</dbReference>
<reference evidence="6 7" key="1">
    <citation type="submission" date="2015-08" db="EMBL/GenBank/DDBJ databases">
        <title>Ancestral chromatin configuration constrains chromatin evolution on differentiating sex chromosomes in Drosophila.</title>
        <authorList>
            <person name="Zhou Q."/>
            <person name="Bachtrog D."/>
        </authorList>
    </citation>
    <scope>NUCLEOTIDE SEQUENCE [LARGE SCALE GENOMIC DNA]</scope>
    <source>
        <tissue evidence="6">Whole larvae</tissue>
    </source>
</reference>
<dbReference type="InterPro" id="IPR051436">
    <property type="entry name" value="Autophagy-related_EPG5"/>
</dbReference>
<feature type="domain" description="Epg5-like central TPR repeats" evidence="4">
    <location>
        <begin position="1570"/>
        <end position="1968"/>
    </location>
</feature>
<dbReference type="STRING" id="30019.A0A0M4F4G1"/>
<dbReference type="PANTHER" id="PTHR31139:SF4">
    <property type="entry name" value="ECTOPIC P GRANULES PROTEIN 5 HOMOLOG"/>
    <property type="match status" value="1"/>
</dbReference>
<evidence type="ECO:0000313" key="7">
    <source>
        <dbReference type="Proteomes" id="UP000494163"/>
    </source>
</evidence>
<feature type="region of interest" description="Disordered" evidence="3">
    <location>
        <begin position="1"/>
        <end position="46"/>
    </location>
</feature>